<protein>
    <submittedName>
        <fullName evidence="2">CRISPR-associated protein, TIGR02710 family</fullName>
    </submittedName>
</protein>
<dbReference type="eggNOG" id="ENOG502Z9YD">
    <property type="taxonomic scope" value="Bacteria"/>
</dbReference>
<dbReference type="EMBL" id="CP002630">
    <property type="protein sequence ID" value="AEB12643.1"/>
    <property type="molecule type" value="Genomic_DNA"/>
</dbReference>
<dbReference type="InterPro" id="IPR054008">
    <property type="entry name" value="Csm6_6H"/>
</dbReference>
<gene>
    <name evidence="2" type="ordered locus">Marky_1913</name>
</gene>
<dbReference type="AlphaFoldDB" id="F2NKI3"/>
<dbReference type="InterPro" id="IPR011335">
    <property type="entry name" value="Restrct_endonuc-II-like"/>
</dbReference>
<name>F2NKI3_MARHT</name>
<feature type="domain" description="Csm6 6H" evidence="1">
    <location>
        <begin position="204"/>
        <end position="295"/>
    </location>
</feature>
<organism evidence="2 3">
    <name type="scientific">Marinithermus hydrothermalis (strain DSM 14884 / JCM 11576 / T1)</name>
    <dbReference type="NCBI Taxonomy" id="869210"/>
    <lineage>
        <taxon>Bacteria</taxon>
        <taxon>Thermotogati</taxon>
        <taxon>Deinococcota</taxon>
        <taxon>Deinococci</taxon>
        <taxon>Thermales</taxon>
        <taxon>Thermaceae</taxon>
        <taxon>Marinithermus</taxon>
    </lineage>
</organism>
<dbReference type="InterPro" id="IPR014082">
    <property type="entry name" value="CRISPR-assoc_prot_Cas02710"/>
</dbReference>
<dbReference type="HOGENOM" id="CLU_589161_0_0_0"/>
<dbReference type="RefSeq" id="WP_013704689.1">
    <property type="nucleotide sequence ID" value="NC_015387.1"/>
</dbReference>
<sequence length="476" mass="53253">MPEKALNDPQALKEALEAAWAEYKARVEEGGDPQTLYRERVWPLLLALWRAEPPVHPGRQTFALSIHTLGTSPEAAIQAILGTGAEEVYVFHTEETRRFLPRLREETGKEVYPLEIQKSDVAAIYRKVRELLEKRPEALVALDVTGGTKAMSAGLAAAGFFFQRFFPGVRVVYVDSGEYDVKLRRPRAGTERLIVLPNPHEVVGEVDALFAKELYAKEDYGGAARYFSGLVGKTGDQAYTLYAMLAEMYAAWQALDFKEAARKGQTLQRALEKDTWLQHPLGQHLSRLRRQVELLEAAAEFLSTKDLGKQRGVLGVAATLLHLSERTAKKQPVLAALYAYRALELLLQERLYRFDRRRAETPNLSPEEEAALRDELAALLPDTDEIRVGPKLGLLEVLAFLRVLGDPVLKKKGVKELQGLAGVLKARNQALLIHGLEVPSEKQVKQVQTALRVLLGALQEELAYRTDLKTIPLERV</sequence>
<dbReference type="STRING" id="869210.Marky_1913"/>
<evidence type="ECO:0000259" key="1">
    <source>
        <dbReference type="Pfam" id="PF22205"/>
    </source>
</evidence>
<accession>F2NKI3</accession>
<dbReference type="Pfam" id="PF09670">
    <property type="entry name" value="Cas_Cas02710"/>
    <property type="match status" value="1"/>
</dbReference>
<evidence type="ECO:0000313" key="2">
    <source>
        <dbReference type="EMBL" id="AEB12643.1"/>
    </source>
</evidence>
<dbReference type="KEGG" id="mhd:Marky_1913"/>
<dbReference type="NCBIfam" id="TIGR02710">
    <property type="entry name" value="TIGR02710 family CRISPR-associated CARF protein"/>
    <property type="match status" value="1"/>
</dbReference>
<evidence type="ECO:0000313" key="3">
    <source>
        <dbReference type="Proteomes" id="UP000007030"/>
    </source>
</evidence>
<dbReference type="Pfam" id="PF22205">
    <property type="entry name" value="Csm6_6H"/>
    <property type="match status" value="1"/>
</dbReference>
<dbReference type="SUPFAM" id="SSF52980">
    <property type="entry name" value="Restriction endonuclease-like"/>
    <property type="match status" value="1"/>
</dbReference>
<keyword evidence="3" id="KW-1185">Reference proteome</keyword>
<dbReference type="Proteomes" id="UP000007030">
    <property type="component" value="Chromosome"/>
</dbReference>
<proteinExistence type="predicted"/>
<dbReference type="Gene3D" id="3.40.50.10770">
    <property type="entry name" value="Hypothetical protein VC1899 like domain (Restriction endonuclease-like)"/>
    <property type="match status" value="1"/>
</dbReference>
<dbReference type="OrthoDB" id="30230at2"/>
<reference evidence="2 3" key="1">
    <citation type="journal article" date="2012" name="Stand. Genomic Sci.">
        <title>Complete genome sequence of the aerobic, heterotroph Marinithermus hydrothermalis type strain (T1(T)) from a deep-sea hydrothermal vent chimney.</title>
        <authorList>
            <person name="Copeland A."/>
            <person name="Gu W."/>
            <person name="Yasawong M."/>
            <person name="Lapidus A."/>
            <person name="Lucas S."/>
            <person name="Deshpande S."/>
            <person name="Pagani I."/>
            <person name="Tapia R."/>
            <person name="Cheng J.F."/>
            <person name="Goodwin L.A."/>
            <person name="Pitluck S."/>
            <person name="Liolios K."/>
            <person name="Ivanova N."/>
            <person name="Mavromatis K."/>
            <person name="Mikhailova N."/>
            <person name="Pati A."/>
            <person name="Chen A."/>
            <person name="Palaniappan K."/>
            <person name="Land M."/>
            <person name="Pan C."/>
            <person name="Brambilla E.M."/>
            <person name="Rohde M."/>
            <person name="Tindall B.J."/>
            <person name="Sikorski J."/>
            <person name="Goker M."/>
            <person name="Detter J.C."/>
            <person name="Bristow J."/>
            <person name="Eisen J.A."/>
            <person name="Markowitz V."/>
            <person name="Hugenholtz P."/>
            <person name="Kyrpides N.C."/>
            <person name="Klenk H.P."/>
            <person name="Woyke T."/>
        </authorList>
    </citation>
    <scope>NUCLEOTIDE SEQUENCE [LARGE SCALE GENOMIC DNA]</scope>
    <source>
        <strain evidence="3">DSM 14884 / JCM 11576 / T1</strain>
    </source>
</reference>